<dbReference type="RefSeq" id="WP_276112518.1">
    <property type="nucleotide sequence ID" value="NZ_JARJBB010000034.1"/>
</dbReference>
<evidence type="ECO:0000313" key="4">
    <source>
        <dbReference type="Proteomes" id="UP001221150"/>
    </source>
</evidence>
<accession>A0ABT6AE92</accession>
<dbReference type="PANTHER" id="PTHR33418:SF1">
    <property type="entry name" value="HELICASE-ASSOCIATED DOMAIN-CONTAINING PROTEIN"/>
    <property type="match status" value="1"/>
</dbReference>
<dbReference type="Pfam" id="PF04851">
    <property type="entry name" value="ResIII"/>
    <property type="match status" value="1"/>
</dbReference>
<evidence type="ECO:0000259" key="2">
    <source>
        <dbReference type="PROSITE" id="PS51192"/>
    </source>
</evidence>
<dbReference type="InterPro" id="IPR005114">
    <property type="entry name" value="Helicase_assoc"/>
</dbReference>
<gene>
    <name evidence="3" type="ORF">P3H78_31030</name>
</gene>
<dbReference type="PANTHER" id="PTHR33418">
    <property type="entry name" value="HELICASE-ASSOCIATED"/>
    <property type="match status" value="1"/>
</dbReference>
<feature type="domain" description="Helicase ATP-binding" evidence="2">
    <location>
        <begin position="27"/>
        <end position="219"/>
    </location>
</feature>
<dbReference type="SUPFAM" id="SSF52540">
    <property type="entry name" value="P-loop containing nucleoside triphosphate hydrolases"/>
    <property type="match status" value="1"/>
</dbReference>
<dbReference type="InterPro" id="IPR027417">
    <property type="entry name" value="P-loop_NTPase"/>
</dbReference>
<evidence type="ECO:0000313" key="3">
    <source>
        <dbReference type="EMBL" id="MDF3302967.1"/>
    </source>
</evidence>
<dbReference type="InterPro" id="IPR014001">
    <property type="entry name" value="Helicase_ATP-bd"/>
</dbReference>
<feature type="compositionally biased region" description="Basic and acidic residues" evidence="1">
    <location>
        <begin position="465"/>
        <end position="474"/>
    </location>
</feature>
<protein>
    <submittedName>
        <fullName evidence="3">Helicase associated domain protein</fullName>
    </submittedName>
</protein>
<name>A0ABT6AE92_9ACTN</name>
<keyword evidence="4" id="KW-1185">Reference proteome</keyword>
<dbReference type="EMBL" id="JARJBB010000034">
    <property type="protein sequence ID" value="MDF3302967.1"/>
    <property type="molecule type" value="Genomic_DNA"/>
</dbReference>
<dbReference type="PROSITE" id="PS51192">
    <property type="entry name" value="HELICASE_ATP_BIND_1"/>
    <property type="match status" value="1"/>
</dbReference>
<feature type="region of interest" description="Disordered" evidence="1">
    <location>
        <begin position="465"/>
        <end position="513"/>
    </location>
</feature>
<sequence>MSSGGAPEWRHIEEHIAAAARELPAGARIPAAGLRTLGVSAPGTGKTAVGFGTARTVVPGGRVLWLAPWRSLLVQTAAAWRAAGFSGRGVAVVSKSGPAFAEFGVQATTSPPRLGLWAGRGPVWVFATYDSLSLRQEDGEDVPGPLEQALLGAYGQQLEPFDLLVADEAHHTSGDASKPWAAVHDNTRIVADRRLYLTATPKIWAVPEGRAGRKDRLVVSMDDEAVYGKRAFTYGLVEAVERGTLARFEVDVLEIADPEPPGADADDEEVRGRRLAVLQPALLKLAAEVRVRSLMTFHNFTKDALAFARAFPETAAELHAGDPERYPQRVSAEWLCGDHTLEVRRLVMDRFGDGVDEEGRETDFSILSSCKAVGEGQDIRGRRGVGGVVFADTRGSATEIVQNVGRALRQAPGEGKIARIVVPVYLQPGEKPDTMLTSPSYRPLVAVLQGLRSHGDGLIERLTLRTEHTGRGESEDFTGLDPQPVTPPGAKDAGEPGDNEGDGGQDQAEESQRAAAQMWEQLLKFSTPRDADLIARFVERRVLQPDSELWLTGYDLLHRWVGEHGHAQVPLTATVPVPGSEDDGEVYALGIWVSEQRRAQREGVLAPWRFDMLNALGMVWSVHDAAFEVWVSCARKYFAVYGTLAAPREAVVDGRAIGQALANFRKPGGLGKNAERARARDGLLRAVDPDWNPPWPISWQRHYAGLRACLDGGATLADLRPGMLVFGDDIGLWLLQQQKEWSGLSEEQQRRLVDVGVQPAVPVALPPGAAAGDEGVLLAAEASTWERHLTAARQYQEREGHMRIPRAHCETVVDAAGVHHVLKLGVWRSNTRSRRAKLPKQQYEEAASIGLFA</sequence>
<evidence type="ECO:0000256" key="1">
    <source>
        <dbReference type="SAM" id="MobiDB-lite"/>
    </source>
</evidence>
<dbReference type="Proteomes" id="UP001221150">
    <property type="component" value="Unassembled WGS sequence"/>
</dbReference>
<reference evidence="3 4" key="1">
    <citation type="submission" date="2023-03" db="EMBL/GenBank/DDBJ databases">
        <title>Draft genome sequence of Streptomyces sp. K1PA1 isolated from peat swamp forest in Thailand.</title>
        <authorList>
            <person name="Klaysubun C."/>
            <person name="Duangmal K."/>
        </authorList>
    </citation>
    <scope>NUCLEOTIDE SEQUENCE [LARGE SCALE GENOMIC DNA]</scope>
    <source>
        <strain evidence="3 4">K1PA1</strain>
    </source>
</reference>
<dbReference type="Gene3D" id="6.10.140.530">
    <property type="match status" value="1"/>
</dbReference>
<dbReference type="SMART" id="SM00487">
    <property type="entry name" value="DEXDc"/>
    <property type="match status" value="1"/>
</dbReference>
<proteinExistence type="predicted"/>
<dbReference type="Pfam" id="PF03457">
    <property type="entry name" value="HA"/>
    <property type="match status" value="2"/>
</dbReference>
<dbReference type="InterPro" id="IPR006935">
    <property type="entry name" value="Helicase/UvrB_N"/>
</dbReference>
<feature type="compositionally biased region" description="Acidic residues" evidence="1">
    <location>
        <begin position="495"/>
        <end position="509"/>
    </location>
</feature>
<organism evidence="3 4">
    <name type="scientific">Streptomyces tropicalis</name>
    <dbReference type="NCBI Taxonomy" id="3034234"/>
    <lineage>
        <taxon>Bacteria</taxon>
        <taxon>Bacillati</taxon>
        <taxon>Actinomycetota</taxon>
        <taxon>Actinomycetes</taxon>
        <taxon>Kitasatosporales</taxon>
        <taxon>Streptomycetaceae</taxon>
        <taxon>Streptomyces</taxon>
    </lineage>
</organism>
<dbReference type="Gene3D" id="3.40.50.300">
    <property type="entry name" value="P-loop containing nucleotide triphosphate hydrolases"/>
    <property type="match status" value="2"/>
</dbReference>
<comment type="caution">
    <text evidence="3">The sequence shown here is derived from an EMBL/GenBank/DDBJ whole genome shotgun (WGS) entry which is preliminary data.</text>
</comment>